<proteinExistence type="predicted"/>
<sequence length="303" mass="35081">MSFENEDKYPYHCTACGKGYMRQKDNFNVTPSPYYAKNGGYLTICRRCLDKSFEYYRDDVFDGDQDKAMELLCATINTCFDEVAWANAKKHPSPNRSKVSQYFSKLNLAQTKGASYADTILYRRANKVENAETIQAVKDNPKITTPIETIQLFGLGFSDQDYETLQYEYDDWVKKYGIPEDKRQDELYKSLCYLKLQLQKSVQSGDSGIGALAKTYKDYINAATTELEDRRQKKEESVQLKPLGMWVSDIEKYTPAEFYKDKKLFKDADDIGSYASRFIFRPLKNLLTGSKDLDKEFKLTQEE</sequence>
<reference evidence="1" key="1">
    <citation type="journal article" date="2021" name="Proc. Natl. Acad. Sci. U.S.A.">
        <title>A Catalog of Tens of Thousands of Viruses from Human Metagenomes Reveals Hidden Associations with Chronic Diseases.</title>
        <authorList>
            <person name="Tisza M.J."/>
            <person name="Buck C.B."/>
        </authorList>
    </citation>
    <scope>NUCLEOTIDE SEQUENCE</scope>
    <source>
        <strain evidence="1">CtDhw1</strain>
    </source>
</reference>
<protein>
    <submittedName>
        <fullName evidence="1">Uncharacterized protein</fullName>
    </submittedName>
</protein>
<name>A0A8S5SIE7_9CAUD</name>
<organism evidence="1">
    <name type="scientific">Siphoviridae sp. ctDhw1</name>
    <dbReference type="NCBI Taxonomy" id="2827813"/>
    <lineage>
        <taxon>Viruses</taxon>
        <taxon>Duplodnaviria</taxon>
        <taxon>Heunggongvirae</taxon>
        <taxon>Uroviricota</taxon>
        <taxon>Caudoviricetes</taxon>
    </lineage>
</organism>
<accession>A0A8S5SIE7</accession>
<dbReference type="EMBL" id="BK032602">
    <property type="protein sequence ID" value="DAF50828.1"/>
    <property type="molecule type" value="Genomic_DNA"/>
</dbReference>
<evidence type="ECO:0000313" key="1">
    <source>
        <dbReference type="EMBL" id="DAF50828.1"/>
    </source>
</evidence>